<keyword evidence="6" id="KW-0732">Signal</keyword>
<feature type="signal peptide" evidence="6">
    <location>
        <begin position="1"/>
        <end position="21"/>
    </location>
</feature>
<dbReference type="PROSITE" id="PS50089">
    <property type="entry name" value="ZF_RING_2"/>
    <property type="match status" value="1"/>
</dbReference>
<evidence type="ECO:0000313" key="9">
    <source>
        <dbReference type="Proteomes" id="UP000245383"/>
    </source>
</evidence>
<dbReference type="SUPFAM" id="SSF57850">
    <property type="entry name" value="RING/U-box"/>
    <property type="match status" value="1"/>
</dbReference>
<dbReference type="Proteomes" id="UP000245383">
    <property type="component" value="Unassembled WGS sequence"/>
</dbReference>
<keyword evidence="5" id="KW-0472">Membrane</keyword>
<keyword evidence="9" id="KW-1185">Reference proteome</keyword>
<reference evidence="8 9" key="1">
    <citation type="journal article" date="2018" name="MBio">
        <title>Comparative Genomics Reveals the Core Gene Toolbox for the Fungus-Insect Symbiosis.</title>
        <authorList>
            <person name="Wang Y."/>
            <person name="Stata M."/>
            <person name="Wang W."/>
            <person name="Stajich J.E."/>
            <person name="White M.M."/>
            <person name="Moncalvo J.M."/>
        </authorList>
    </citation>
    <scope>NUCLEOTIDE SEQUENCE [LARGE SCALE GENOMIC DNA]</scope>
    <source>
        <strain evidence="8 9">SWE-8-4</strain>
    </source>
</reference>
<dbReference type="InterPro" id="IPR001841">
    <property type="entry name" value="Znf_RING"/>
</dbReference>
<evidence type="ECO:0000256" key="3">
    <source>
        <dbReference type="ARBA" id="ARBA00022833"/>
    </source>
</evidence>
<evidence type="ECO:0000256" key="2">
    <source>
        <dbReference type="ARBA" id="ARBA00022771"/>
    </source>
</evidence>
<accession>A0A2T9YYX5</accession>
<evidence type="ECO:0000313" key="8">
    <source>
        <dbReference type="EMBL" id="PVU97484.1"/>
    </source>
</evidence>
<dbReference type="PANTHER" id="PTHR45798:SF97">
    <property type="entry name" value="ALCOHOL-SENSITIVE RING FINGER PROTEIN 1"/>
    <property type="match status" value="1"/>
</dbReference>
<keyword evidence="2 4" id="KW-0863">Zinc-finger</keyword>
<dbReference type="GO" id="GO:0016567">
    <property type="term" value="P:protein ubiquitination"/>
    <property type="evidence" value="ECO:0007669"/>
    <property type="project" value="UniProtKB-UniPathway"/>
</dbReference>
<feature type="transmembrane region" description="Helical" evidence="5">
    <location>
        <begin position="57"/>
        <end position="78"/>
    </location>
</feature>
<dbReference type="UniPathway" id="UPA00143"/>
<dbReference type="AlphaFoldDB" id="A0A2T9YYX5"/>
<dbReference type="OrthoDB" id="8062037at2759"/>
<keyword evidence="3" id="KW-0862">Zinc</keyword>
<dbReference type="Gene3D" id="3.30.40.10">
    <property type="entry name" value="Zinc/RING finger domain, C3HC4 (zinc finger)"/>
    <property type="match status" value="1"/>
</dbReference>
<evidence type="ECO:0000256" key="5">
    <source>
        <dbReference type="SAM" id="Phobius"/>
    </source>
</evidence>
<dbReference type="GO" id="GO:0008270">
    <property type="term" value="F:zinc ion binding"/>
    <property type="evidence" value="ECO:0007669"/>
    <property type="project" value="UniProtKB-KW"/>
</dbReference>
<sequence length="236" mass="26064">MNATLKLLLFLSLHFLYVTLALLIPPSAQLSSSDYNTNPILSAKASLPIYKRQEKSSSASSSAVPFLFIIILLAGVAIRAYKFYIIRSNNSSASLDQPRIVNLTQSATLGLNPEFGANSPDQHKNSHLTVGELNKYPVSALQDAVKIAIAKISDNEHTGIVTPVSNKSPDDLEKNQHDGIEYECSFCLEKITSSDIVRVIPCLHFYHLGCLDQWLLNFSHSCPSCRFDLHTDTDKL</sequence>
<evidence type="ECO:0000256" key="1">
    <source>
        <dbReference type="ARBA" id="ARBA00022723"/>
    </source>
</evidence>
<keyword evidence="5" id="KW-0812">Transmembrane</keyword>
<protein>
    <recommendedName>
        <fullName evidence="7">RING-type domain-containing protein</fullName>
    </recommendedName>
</protein>
<dbReference type="InterPro" id="IPR013083">
    <property type="entry name" value="Znf_RING/FYVE/PHD"/>
</dbReference>
<proteinExistence type="predicted"/>
<dbReference type="SMART" id="SM00184">
    <property type="entry name" value="RING"/>
    <property type="match status" value="1"/>
</dbReference>
<dbReference type="STRING" id="133385.A0A2T9YYX5"/>
<dbReference type="PANTHER" id="PTHR45798">
    <property type="entry name" value="RING-H2 FINGER PROTEIN ATL61-RELATED-RELATED"/>
    <property type="match status" value="1"/>
</dbReference>
<gene>
    <name evidence="8" type="ORF">BB561_000497</name>
</gene>
<comment type="caution">
    <text evidence="8">The sequence shown here is derived from an EMBL/GenBank/DDBJ whole genome shotgun (WGS) entry which is preliminary data.</text>
</comment>
<evidence type="ECO:0000256" key="6">
    <source>
        <dbReference type="SAM" id="SignalP"/>
    </source>
</evidence>
<evidence type="ECO:0000256" key="4">
    <source>
        <dbReference type="PROSITE-ProRule" id="PRU00175"/>
    </source>
</evidence>
<dbReference type="Pfam" id="PF13639">
    <property type="entry name" value="zf-RING_2"/>
    <property type="match status" value="1"/>
</dbReference>
<name>A0A2T9YYX5_9FUNG</name>
<feature type="domain" description="RING-type" evidence="7">
    <location>
        <begin position="184"/>
        <end position="226"/>
    </location>
</feature>
<feature type="chain" id="PRO_5015738003" description="RING-type domain-containing protein" evidence="6">
    <location>
        <begin position="22"/>
        <end position="236"/>
    </location>
</feature>
<keyword evidence="1" id="KW-0479">Metal-binding</keyword>
<evidence type="ECO:0000259" key="7">
    <source>
        <dbReference type="PROSITE" id="PS50089"/>
    </source>
</evidence>
<dbReference type="InterPro" id="IPR052788">
    <property type="entry name" value="RING-type_E3_ligase_ATL"/>
</dbReference>
<keyword evidence="5" id="KW-1133">Transmembrane helix</keyword>
<organism evidence="8 9">
    <name type="scientific">Smittium simulii</name>
    <dbReference type="NCBI Taxonomy" id="133385"/>
    <lineage>
        <taxon>Eukaryota</taxon>
        <taxon>Fungi</taxon>
        <taxon>Fungi incertae sedis</taxon>
        <taxon>Zoopagomycota</taxon>
        <taxon>Kickxellomycotina</taxon>
        <taxon>Harpellomycetes</taxon>
        <taxon>Harpellales</taxon>
        <taxon>Legeriomycetaceae</taxon>
        <taxon>Smittium</taxon>
    </lineage>
</organism>
<dbReference type="EMBL" id="MBFR01000011">
    <property type="protein sequence ID" value="PVU97484.1"/>
    <property type="molecule type" value="Genomic_DNA"/>
</dbReference>